<proteinExistence type="inferred from homology"/>
<keyword evidence="6" id="KW-0175">Coiled coil</keyword>
<evidence type="ECO:0000256" key="5">
    <source>
        <dbReference type="RuleBase" id="RU004478"/>
    </source>
</evidence>
<dbReference type="EMBL" id="MU001642">
    <property type="protein sequence ID" value="KAF2479052.1"/>
    <property type="molecule type" value="Genomic_DNA"/>
</dbReference>
<feature type="coiled-coil region" evidence="6">
    <location>
        <begin position="93"/>
        <end position="124"/>
    </location>
</feature>
<dbReference type="GO" id="GO:0001405">
    <property type="term" value="C:PAM complex, Tim23 associated import motor"/>
    <property type="evidence" value="ECO:0007669"/>
    <property type="project" value="TreeGrafter"/>
</dbReference>
<dbReference type="Proteomes" id="UP000799767">
    <property type="component" value="Unassembled WGS sequence"/>
</dbReference>
<dbReference type="PANTHER" id="PTHR21237">
    <property type="entry name" value="GRPE PROTEIN"/>
    <property type="match status" value="1"/>
</dbReference>
<comment type="function">
    <text evidence="4">Essential component of the PAM complex, a complex required for the translocation of transit peptide-containing proteins from the inner membrane into the mitochondrial matrix in an ATP-dependent manner.</text>
</comment>
<evidence type="ECO:0000256" key="3">
    <source>
        <dbReference type="ARBA" id="ARBA00023186"/>
    </source>
</evidence>
<dbReference type="SUPFAM" id="SSF51064">
    <property type="entry name" value="Head domain of nucleotide exchange factor GrpE"/>
    <property type="match status" value="1"/>
</dbReference>
<comment type="subcellular location">
    <subcellularLocation>
        <location evidence="1 4">Mitochondrion matrix</location>
    </subcellularLocation>
</comment>
<dbReference type="GO" id="GO:0051082">
    <property type="term" value="F:unfolded protein binding"/>
    <property type="evidence" value="ECO:0007669"/>
    <property type="project" value="TreeGrafter"/>
</dbReference>
<evidence type="ECO:0000256" key="4">
    <source>
        <dbReference type="RuleBase" id="RU000640"/>
    </source>
</evidence>
<dbReference type="PANTHER" id="PTHR21237:SF23">
    <property type="entry name" value="GRPE PROTEIN HOMOLOG, MITOCHONDRIAL"/>
    <property type="match status" value="1"/>
</dbReference>
<dbReference type="AlphaFoldDB" id="A0A6A6PGF2"/>
<protein>
    <recommendedName>
        <fullName evidence="4">GrpE protein homolog</fullName>
    </recommendedName>
</protein>
<evidence type="ECO:0000256" key="1">
    <source>
        <dbReference type="ARBA" id="ARBA00004305"/>
    </source>
</evidence>
<dbReference type="InterPro" id="IPR000740">
    <property type="entry name" value="GrpE"/>
</dbReference>
<dbReference type="InterPro" id="IPR009012">
    <property type="entry name" value="GrpE_head"/>
</dbReference>
<feature type="region of interest" description="Disordered" evidence="7">
    <location>
        <begin position="51"/>
        <end position="93"/>
    </location>
</feature>
<evidence type="ECO:0000313" key="9">
    <source>
        <dbReference type="Proteomes" id="UP000799767"/>
    </source>
</evidence>
<keyword evidence="9" id="KW-1185">Reference proteome</keyword>
<dbReference type="SUPFAM" id="SSF58014">
    <property type="entry name" value="Coiled-coil domain of nucleotide exchange factor GrpE"/>
    <property type="match status" value="1"/>
</dbReference>
<feature type="region of interest" description="Disordered" evidence="7">
    <location>
        <begin position="1"/>
        <end position="37"/>
    </location>
</feature>
<dbReference type="HAMAP" id="MF_01151">
    <property type="entry name" value="GrpE"/>
    <property type="match status" value="1"/>
</dbReference>
<evidence type="ECO:0000256" key="2">
    <source>
        <dbReference type="ARBA" id="ARBA00009054"/>
    </source>
</evidence>
<evidence type="ECO:0000256" key="6">
    <source>
        <dbReference type="SAM" id="Coils"/>
    </source>
</evidence>
<dbReference type="Gene3D" id="3.90.20.20">
    <property type="match status" value="1"/>
</dbReference>
<gene>
    <name evidence="8" type="ORF">BDY17DRAFT_304885</name>
</gene>
<accession>A0A6A6PGF2</accession>
<dbReference type="Gene3D" id="2.30.22.10">
    <property type="entry name" value="Head domain of nucleotide exchange factor GrpE"/>
    <property type="match status" value="1"/>
</dbReference>
<dbReference type="PRINTS" id="PR00773">
    <property type="entry name" value="GRPEPROTEIN"/>
</dbReference>
<dbReference type="PROSITE" id="PS01071">
    <property type="entry name" value="GRPE"/>
    <property type="match status" value="1"/>
</dbReference>
<dbReference type="Pfam" id="PF01025">
    <property type="entry name" value="GrpE"/>
    <property type="match status" value="1"/>
</dbReference>
<organism evidence="8 9">
    <name type="scientific">Neohortaea acidophila</name>
    <dbReference type="NCBI Taxonomy" id="245834"/>
    <lineage>
        <taxon>Eukaryota</taxon>
        <taxon>Fungi</taxon>
        <taxon>Dikarya</taxon>
        <taxon>Ascomycota</taxon>
        <taxon>Pezizomycotina</taxon>
        <taxon>Dothideomycetes</taxon>
        <taxon>Dothideomycetidae</taxon>
        <taxon>Mycosphaerellales</taxon>
        <taxon>Teratosphaeriaceae</taxon>
        <taxon>Neohortaea</taxon>
    </lineage>
</organism>
<dbReference type="GO" id="GO:0030150">
    <property type="term" value="P:protein import into mitochondrial matrix"/>
    <property type="evidence" value="ECO:0007669"/>
    <property type="project" value="TreeGrafter"/>
</dbReference>
<feature type="compositionally biased region" description="Basic and acidic residues" evidence="7">
    <location>
        <begin position="76"/>
        <end position="93"/>
    </location>
</feature>
<evidence type="ECO:0000313" key="8">
    <source>
        <dbReference type="EMBL" id="KAF2479052.1"/>
    </source>
</evidence>
<dbReference type="FunFam" id="2.30.22.10:FF:000002">
    <property type="entry name" value="GrpE protein homolog"/>
    <property type="match status" value="1"/>
</dbReference>
<dbReference type="GO" id="GO:0000774">
    <property type="term" value="F:adenyl-nucleotide exchange factor activity"/>
    <property type="evidence" value="ECO:0007669"/>
    <property type="project" value="InterPro"/>
</dbReference>
<feature type="compositionally biased region" description="Low complexity" evidence="7">
    <location>
        <begin position="1"/>
        <end position="16"/>
    </location>
</feature>
<comment type="similarity">
    <text evidence="2 5">Belongs to the GrpE family.</text>
</comment>
<dbReference type="GO" id="GO:0006457">
    <property type="term" value="P:protein folding"/>
    <property type="evidence" value="ECO:0007669"/>
    <property type="project" value="InterPro"/>
</dbReference>
<name>A0A6A6PGF2_9PEZI</name>
<evidence type="ECO:0000256" key="7">
    <source>
        <dbReference type="SAM" id="MobiDB-lite"/>
    </source>
</evidence>
<dbReference type="CDD" id="cd00446">
    <property type="entry name" value="GrpE"/>
    <property type="match status" value="1"/>
</dbReference>
<sequence length="248" mass="28311">MLQQRLSRSLQALARQPQQHQPLIRLPRSNTSSSPFAFRSFAPVASQRLPARRWYSSAQEAEAKKEEPAQDSTPEQQKKAQEATKEDPVQKELEAKKREVIDLTDRLKRSVAEYRNLQEQTKREIQAAKDFALQRFSKDLLDSVDNLDRALINVPADKLVSENQDLVNLHSGLKMTEDILMQTLKKHGLERFDPSEKGEKFDPNKHEAVFQTPMKDKEDGTAFHTQSKGFLLNGRVIRPAKVGVVKNS</sequence>
<dbReference type="GO" id="GO:0042803">
    <property type="term" value="F:protein homodimerization activity"/>
    <property type="evidence" value="ECO:0007669"/>
    <property type="project" value="InterPro"/>
</dbReference>
<keyword evidence="4" id="KW-0496">Mitochondrion</keyword>
<keyword evidence="3 4" id="KW-0143">Chaperone</keyword>
<dbReference type="GeneID" id="54475787"/>
<dbReference type="GO" id="GO:0051087">
    <property type="term" value="F:protein-folding chaperone binding"/>
    <property type="evidence" value="ECO:0007669"/>
    <property type="project" value="InterPro"/>
</dbReference>
<dbReference type="InterPro" id="IPR013805">
    <property type="entry name" value="GrpE_CC"/>
</dbReference>
<reference evidence="8" key="1">
    <citation type="journal article" date="2020" name="Stud. Mycol.">
        <title>101 Dothideomycetes genomes: a test case for predicting lifestyles and emergence of pathogens.</title>
        <authorList>
            <person name="Haridas S."/>
            <person name="Albert R."/>
            <person name="Binder M."/>
            <person name="Bloem J."/>
            <person name="Labutti K."/>
            <person name="Salamov A."/>
            <person name="Andreopoulos B."/>
            <person name="Baker S."/>
            <person name="Barry K."/>
            <person name="Bills G."/>
            <person name="Bluhm B."/>
            <person name="Cannon C."/>
            <person name="Castanera R."/>
            <person name="Culley D."/>
            <person name="Daum C."/>
            <person name="Ezra D."/>
            <person name="Gonzalez J."/>
            <person name="Henrissat B."/>
            <person name="Kuo A."/>
            <person name="Liang C."/>
            <person name="Lipzen A."/>
            <person name="Lutzoni F."/>
            <person name="Magnuson J."/>
            <person name="Mondo S."/>
            <person name="Nolan M."/>
            <person name="Ohm R."/>
            <person name="Pangilinan J."/>
            <person name="Park H.-J."/>
            <person name="Ramirez L."/>
            <person name="Alfaro M."/>
            <person name="Sun H."/>
            <person name="Tritt A."/>
            <person name="Yoshinaga Y."/>
            <person name="Zwiers L.-H."/>
            <person name="Turgeon B."/>
            <person name="Goodwin S."/>
            <person name="Spatafora J."/>
            <person name="Crous P."/>
            <person name="Grigoriev I."/>
        </authorList>
    </citation>
    <scope>NUCLEOTIDE SEQUENCE</scope>
    <source>
        <strain evidence="8">CBS 113389</strain>
    </source>
</reference>
<dbReference type="RefSeq" id="XP_033585622.1">
    <property type="nucleotide sequence ID" value="XM_033734785.1"/>
</dbReference>
<dbReference type="OrthoDB" id="201635at2759"/>